<keyword evidence="2" id="KW-1185">Reference proteome</keyword>
<dbReference type="OrthoDB" id="73401at2759"/>
<dbReference type="EMBL" id="VSRR010009955">
    <property type="protein sequence ID" value="MPC51106.1"/>
    <property type="molecule type" value="Genomic_DNA"/>
</dbReference>
<comment type="caution">
    <text evidence="1">The sequence shown here is derived from an EMBL/GenBank/DDBJ whole genome shotgun (WGS) entry which is preliminary data.</text>
</comment>
<protein>
    <submittedName>
        <fullName evidence="1">Uncharacterized protein</fullName>
    </submittedName>
</protein>
<evidence type="ECO:0000313" key="1">
    <source>
        <dbReference type="EMBL" id="MPC51106.1"/>
    </source>
</evidence>
<organism evidence="1 2">
    <name type="scientific">Portunus trituberculatus</name>
    <name type="common">Swimming crab</name>
    <name type="synonym">Neptunus trituberculatus</name>
    <dbReference type="NCBI Taxonomy" id="210409"/>
    <lineage>
        <taxon>Eukaryota</taxon>
        <taxon>Metazoa</taxon>
        <taxon>Ecdysozoa</taxon>
        <taxon>Arthropoda</taxon>
        <taxon>Crustacea</taxon>
        <taxon>Multicrustacea</taxon>
        <taxon>Malacostraca</taxon>
        <taxon>Eumalacostraca</taxon>
        <taxon>Eucarida</taxon>
        <taxon>Decapoda</taxon>
        <taxon>Pleocyemata</taxon>
        <taxon>Brachyura</taxon>
        <taxon>Eubrachyura</taxon>
        <taxon>Portunoidea</taxon>
        <taxon>Portunidae</taxon>
        <taxon>Portuninae</taxon>
        <taxon>Portunus</taxon>
    </lineage>
</organism>
<gene>
    <name evidence="1" type="ORF">E2C01_044945</name>
</gene>
<proteinExistence type="predicted"/>
<accession>A0A5B7FZQ7</accession>
<dbReference type="AlphaFoldDB" id="A0A5B7FZQ7"/>
<reference evidence="1 2" key="1">
    <citation type="submission" date="2019-05" db="EMBL/GenBank/DDBJ databases">
        <title>Another draft genome of Portunus trituberculatus and its Hox gene families provides insights of decapod evolution.</title>
        <authorList>
            <person name="Jeong J.-H."/>
            <person name="Song I."/>
            <person name="Kim S."/>
            <person name="Choi T."/>
            <person name="Kim D."/>
            <person name="Ryu S."/>
            <person name="Kim W."/>
        </authorList>
    </citation>
    <scope>NUCLEOTIDE SEQUENCE [LARGE SCALE GENOMIC DNA]</scope>
    <source>
        <tissue evidence="1">Muscle</tissue>
    </source>
</reference>
<sequence>MDPAPGALETEAGSQPITAKLPRSVRHLGNSNPENLIKLINHGIASCVAEELSSKWDLQMTLKKTVSKAVILILAVMKGLGAIKSEHLAEYRKRQPTLQEVRSCRDTTDCLTSNLPKISDQDRENLVEFKASKTQFLHLSTRHNLPDNYSLFFNNTQLSPSSTLNILHLSFAHNLNWKLHISSHTKTAIKSSQIPKHLPALPLRAGDGVASGDEPSDVGRAVRIDGICYQGLDNYL</sequence>
<evidence type="ECO:0000313" key="2">
    <source>
        <dbReference type="Proteomes" id="UP000324222"/>
    </source>
</evidence>
<dbReference type="Proteomes" id="UP000324222">
    <property type="component" value="Unassembled WGS sequence"/>
</dbReference>
<name>A0A5B7FZQ7_PORTR</name>